<reference evidence="2 3" key="1">
    <citation type="journal article" date="2016" name="Nat. Commun.">
        <title>Thousands of microbial genomes shed light on interconnected biogeochemical processes in an aquifer system.</title>
        <authorList>
            <person name="Anantharaman K."/>
            <person name="Brown C.T."/>
            <person name="Hug L.A."/>
            <person name="Sharon I."/>
            <person name="Castelle C.J."/>
            <person name="Probst A.J."/>
            <person name="Thomas B.C."/>
            <person name="Singh A."/>
            <person name="Wilkins M.J."/>
            <person name="Karaoz U."/>
            <person name="Brodie E.L."/>
            <person name="Williams K.H."/>
            <person name="Hubbard S.S."/>
            <person name="Banfield J.F."/>
        </authorList>
    </citation>
    <scope>NUCLEOTIDE SEQUENCE [LARGE SCALE GENOMIC DNA]</scope>
</reference>
<name>A0A1F6Y5A1_9BACT</name>
<accession>A0A1F6Y5A1</accession>
<evidence type="ECO:0000313" key="2">
    <source>
        <dbReference type="EMBL" id="OGJ01543.1"/>
    </source>
</evidence>
<keyword evidence="1" id="KW-0472">Membrane</keyword>
<evidence type="ECO:0000313" key="3">
    <source>
        <dbReference type="Proteomes" id="UP000177693"/>
    </source>
</evidence>
<keyword evidence="1" id="KW-1133">Transmembrane helix</keyword>
<feature type="transmembrane region" description="Helical" evidence="1">
    <location>
        <begin position="42"/>
        <end position="59"/>
    </location>
</feature>
<sequence>MFALIYKIWWMIAVLPFLIFLEINDKVADFLKRKNIYSRWDWYHGLLVVLIILLVILWLKGYHW</sequence>
<dbReference type="EMBL" id="MFVL01000016">
    <property type="protein sequence ID" value="OGJ01543.1"/>
    <property type="molecule type" value="Genomic_DNA"/>
</dbReference>
<organism evidence="2 3">
    <name type="scientific">Candidatus Nomurabacteria bacterium RIFCSPLOWO2_02_FULL_40_67</name>
    <dbReference type="NCBI Taxonomy" id="1801787"/>
    <lineage>
        <taxon>Bacteria</taxon>
        <taxon>Candidatus Nomuraibacteriota</taxon>
    </lineage>
</organism>
<protein>
    <submittedName>
        <fullName evidence="2">Uncharacterized protein</fullName>
    </submittedName>
</protein>
<feature type="transmembrane region" description="Helical" evidence="1">
    <location>
        <begin position="6"/>
        <end position="21"/>
    </location>
</feature>
<dbReference type="AlphaFoldDB" id="A0A1F6Y5A1"/>
<keyword evidence="1" id="KW-0812">Transmembrane</keyword>
<comment type="caution">
    <text evidence="2">The sequence shown here is derived from an EMBL/GenBank/DDBJ whole genome shotgun (WGS) entry which is preliminary data.</text>
</comment>
<evidence type="ECO:0000256" key="1">
    <source>
        <dbReference type="SAM" id="Phobius"/>
    </source>
</evidence>
<gene>
    <name evidence="2" type="ORF">A3I23_00975</name>
</gene>
<dbReference type="Proteomes" id="UP000177693">
    <property type="component" value="Unassembled WGS sequence"/>
</dbReference>
<proteinExistence type="predicted"/>